<reference evidence="3" key="1">
    <citation type="journal article" date="2019" name="Int. J. Syst. Evol. Microbiol.">
        <title>The Global Catalogue of Microorganisms (GCM) 10K type strain sequencing project: providing services to taxonomists for standard genome sequencing and annotation.</title>
        <authorList>
            <consortium name="The Broad Institute Genomics Platform"/>
            <consortium name="The Broad Institute Genome Sequencing Center for Infectious Disease"/>
            <person name="Wu L."/>
            <person name="Ma J."/>
        </authorList>
    </citation>
    <scope>NUCLEOTIDE SEQUENCE [LARGE SCALE GENOMIC DNA]</scope>
    <source>
        <strain evidence="3">JCM 18459</strain>
    </source>
</reference>
<dbReference type="Proteomes" id="UP001500221">
    <property type="component" value="Unassembled WGS sequence"/>
</dbReference>
<dbReference type="EMBL" id="BAABKG010000002">
    <property type="protein sequence ID" value="GAA5146638.1"/>
    <property type="molecule type" value="Genomic_DNA"/>
</dbReference>
<organism evidence="2 3">
    <name type="scientific">Nocardioides marinquilinus</name>
    <dbReference type="NCBI Taxonomy" id="1210400"/>
    <lineage>
        <taxon>Bacteria</taxon>
        <taxon>Bacillati</taxon>
        <taxon>Actinomycetota</taxon>
        <taxon>Actinomycetes</taxon>
        <taxon>Propionibacteriales</taxon>
        <taxon>Nocardioidaceae</taxon>
        <taxon>Nocardioides</taxon>
    </lineage>
</organism>
<keyword evidence="1" id="KW-0812">Transmembrane</keyword>
<keyword evidence="1" id="KW-0472">Membrane</keyword>
<feature type="transmembrane region" description="Helical" evidence="1">
    <location>
        <begin position="74"/>
        <end position="94"/>
    </location>
</feature>
<proteinExistence type="predicted"/>
<gene>
    <name evidence="2" type="ORF">GCM10023340_17810</name>
</gene>
<feature type="transmembrane region" description="Helical" evidence="1">
    <location>
        <begin position="189"/>
        <end position="210"/>
    </location>
</feature>
<keyword evidence="3" id="KW-1185">Reference proteome</keyword>
<accession>A0ABP9PHD7</accession>
<evidence type="ECO:0000313" key="2">
    <source>
        <dbReference type="EMBL" id="GAA5146638.1"/>
    </source>
</evidence>
<comment type="caution">
    <text evidence="2">The sequence shown here is derived from an EMBL/GenBank/DDBJ whole genome shotgun (WGS) entry which is preliminary data.</text>
</comment>
<dbReference type="RefSeq" id="WP_345457160.1">
    <property type="nucleotide sequence ID" value="NZ_BAABKG010000002.1"/>
</dbReference>
<feature type="transmembrane region" description="Helical" evidence="1">
    <location>
        <begin position="115"/>
        <end position="148"/>
    </location>
</feature>
<feature type="transmembrane region" description="Helical" evidence="1">
    <location>
        <begin position="240"/>
        <end position="263"/>
    </location>
</feature>
<feature type="transmembrane region" description="Helical" evidence="1">
    <location>
        <begin position="39"/>
        <end position="62"/>
    </location>
</feature>
<evidence type="ECO:0000256" key="1">
    <source>
        <dbReference type="SAM" id="Phobius"/>
    </source>
</evidence>
<name>A0ABP9PHD7_9ACTN</name>
<evidence type="ECO:0000313" key="3">
    <source>
        <dbReference type="Proteomes" id="UP001500221"/>
    </source>
</evidence>
<dbReference type="InterPro" id="IPR025699">
    <property type="entry name" value="ABC2_memb-like"/>
</dbReference>
<sequence>MTSYAPPPQPMQVQGTTRVPLSRLVRVELRKAVDTLASFWLVVGIAILIFLVEAFILVAVLVEGSRSSPGDFALIASYLSAVALPVLAIMLVTTEWSQRTAMVTFSLEPRRGRVLLAKYLVCLLLTLAAVVLGVVVGFACALVCQVAQPDVTTWDLGGEFLGGFVVTQLIATTLGFAFACLLLNTPAAIVVFVLYRVIPVSAFGIVQGFFPGFEDVRPWVDFEFSQGPLYDWSISGASEWLQLLVSGALWLGLPLFFGLMRILRAEVK</sequence>
<dbReference type="Pfam" id="PF13346">
    <property type="entry name" value="ABC2_membrane_5"/>
    <property type="match status" value="1"/>
</dbReference>
<keyword evidence="1" id="KW-1133">Transmembrane helix</keyword>
<feature type="transmembrane region" description="Helical" evidence="1">
    <location>
        <begin position="160"/>
        <end position="182"/>
    </location>
</feature>
<protein>
    <recommendedName>
        <fullName evidence="4">ABC transporter permease</fullName>
    </recommendedName>
</protein>
<evidence type="ECO:0008006" key="4">
    <source>
        <dbReference type="Google" id="ProtNLM"/>
    </source>
</evidence>